<evidence type="ECO:0000256" key="3">
    <source>
        <dbReference type="PROSITE-ProRule" id="PRU00339"/>
    </source>
</evidence>
<dbReference type="InterPro" id="IPR011990">
    <property type="entry name" value="TPR-like_helical_dom_sf"/>
</dbReference>
<protein>
    <recommendedName>
        <fullName evidence="6">Tetratricopeptide repeat protein 32</fullName>
    </recommendedName>
</protein>
<keyword evidence="2 3" id="KW-0802">TPR repeat</keyword>
<dbReference type="SUPFAM" id="SSF48452">
    <property type="entry name" value="TPR-like"/>
    <property type="match status" value="1"/>
</dbReference>
<evidence type="ECO:0000313" key="4">
    <source>
        <dbReference type="EMBL" id="KAK7907674.1"/>
    </source>
</evidence>
<feature type="repeat" description="TPR" evidence="3">
    <location>
        <begin position="122"/>
        <end position="155"/>
    </location>
</feature>
<keyword evidence="1" id="KW-0677">Repeat</keyword>
<dbReference type="SMART" id="SM00028">
    <property type="entry name" value="TPR"/>
    <property type="match status" value="2"/>
</dbReference>
<dbReference type="PROSITE" id="PS50005">
    <property type="entry name" value="TPR"/>
    <property type="match status" value="1"/>
</dbReference>
<organism evidence="4 5">
    <name type="scientific">Mugilogobius chulae</name>
    <name type="common">yellowstripe goby</name>
    <dbReference type="NCBI Taxonomy" id="88201"/>
    <lineage>
        <taxon>Eukaryota</taxon>
        <taxon>Metazoa</taxon>
        <taxon>Chordata</taxon>
        <taxon>Craniata</taxon>
        <taxon>Vertebrata</taxon>
        <taxon>Euteleostomi</taxon>
        <taxon>Actinopterygii</taxon>
        <taxon>Neopterygii</taxon>
        <taxon>Teleostei</taxon>
        <taxon>Neoteleostei</taxon>
        <taxon>Acanthomorphata</taxon>
        <taxon>Gobiaria</taxon>
        <taxon>Gobiiformes</taxon>
        <taxon>Gobioidei</taxon>
        <taxon>Gobiidae</taxon>
        <taxon>Gobionellinae</taxon>
        <taxon>Mugilogobius</taxon>
    </lineage>
</organism>
<sequence>MLVILLYSFLKYCDKCFYWLIFIFIQYHWKQPALLSLTHTSVLICTYLDLDFNNSKILPNISDLFSTIFTMLLYCHIFSRNCEANDLATAFNNRGQIRYFRVDFTEAVEDYTCAIRAQGEFEIPYYNRGLVHYRLGFYEEAKKDFEQTLNLNPDFEEAKVSLRQTLLDQQHKETRGY</sequence>
<name>A0AAW0NX70_9GOBI</name>
<dbReference type="PANTHER" id="PTHR47059">
    <property type="entry name" value="TETRATRICOPEPTIDE REPEAT PROTEIN 32"/>
    <property type="match status" value="1"/>
</dbReference>
<evidence type="ECO:0000256" key="2">
    <source>
        <dbReference type="ARBA" id="ARBA00022803"/>
    </source>
</evidence>
<keyword evidence="5" id="KW-1185">Reference proteome</keyword>
<dbReference type="InterPro" id="IPR013105">
    <property type="entry name" value="TPR_2"/>
</dbReference>
<proteinExistence type="predicted"/>
<reference evidence="5" key="1">
    <citation type="submission" date="2024-04" db="EMBL/GenBank/DDBJ databases">
        <title>Salinicola lusitanus LLJ914,a marine bacterium isolated from the Okinawa Trough.</title>
        <authorList>
            <person name="Li J."/>
        </authorList>
    </citation>
    <scope>NUCLEOTIDE SEQUENCE [LARGE SCALE GENOMIC DNA]</scope>
</reference>
<dbReference type="Pfam" id="PF07719">
    <property type="entry name" value="TPR_2"/>
    <property type="match status" value="1"/>
</dbReference>
<comment type="caution">
    <text evidence="4">The sequence shown here is derived from an EMBL/GenBank/DDBJ whole genome shotgun (WGS) entry which is preliminary data.</text>
</comment>
<dbReference type="Proteomes" id="UP001460270">
    <property type="component" value="Unassembled WGS sequence"/>
</dbReference>
<dbReference type="InterPro" id="IPR019734">
    <property type="entry name" value="TPR_rpt"/>
</dbReference>
<accession>A0AAW0NX70</accession>
<dbReference type="PROSITE" id="PS50293">
    <property type="entry name" value="TPR_REGION"/>
    <property type="match status" value="1"/>
</dbReference>
<gene>
    <name evidence="4" type="ORF">WMY93_016286</name>
</gene>
<evidence type="ECO:0000256" key="1">
    <source>
        <dbReference type="ARBA" id="ARBA00022737"/>
    </source>
</evidence>
<evidence type="ECO:0008006" key="6">
    <source>
        <dbReference type="Google" id="ProtNLM"/>
    </source>
</evidence>
<dbReference type="EMBL" id="JBBPFD010000011">
    <property type="protein sequence ID" value="KAK7907674.1"/>
    <property type="molecule type" value="Genomic_DNA"/>
</dbReference>
<dbReference type="AlphaFoldDB" id="A0AAW0NX70"/>
<dbReference type="Gene3D" id="1.25.40.10">
    <property type="entry name" value="Tetratricopeptide repeat domain"/>
    <property type="match status" value="1"/>
</dbReference>
<evidence type="ECO:0000313" key="5">
    <source>
        <dbReference type="Proteomes" id="UP001460270"/>
    </source>
</evidence>
<dbReference type="PANTHER" id="PTHR47059:SF1">
    <property type="entry name" value="TETRATRICOPEPTIDE REPEAT PROTEIN 32"/>
    <property type="match status" value="1"/>
</dbReference>